<dbReference type="EMBL" id="QZEW01000026">
    <property type="protein sequence ID" value="RJL18238.1"/>
    <property type="molecule type" value="Genomic_DNA"/>
</dbReference>
<gene>
    <name evidence="1" type="ORF">D3P05_07810</name>
</gene>
<evidence type="ECO:0000313" key="1">
    <source>
        <dbReference type="EMBL" id="RJL18238.1"/>
    </source>
</evidence>
<sequence length="122" mass="13905">MHFAGAPADFLEIDLPRHKAPRLHNVGRHPISQDEARLLCNPHVGLPSSRFFLRWRNEWWDLLRSAEDPEVKLSCERMINAINIAFGMDQHERGADLARANREAADRASADAAEAAAIDRWR</sequence>
<dbReference type="AlphaFoldDB" id="A0A419A8I9"/>
<dbReference type="Proteomes" id="UP000283587">
    <property type="component" value="Unassembled WGS sequence"/>
</dbReference>
<accession>A0A419A8I9</accession>
<protein>
    <submittedName>
        <fullName evidence="1">Uncharacterized protein</fullName>
    </submittedName>
</protein>
<proteinExistence type="predicted"/>
<evidence type="ECO:0000313" key="2">
    <source>
        <dbReference type="Proteomes" id="UP000283587"/>
    </source>
</evidence>
<keyword evidence="2" id="KW-1185">Reference proteome</keyword>
<name>A0A419A8I9_9RHOB</name>
<reference evidence="2" key="1">
    <citation type="submission" date="2018-09" db="EMBL/GenBank/DDBJ databases">
        <title>Paracoccus onubensis nov. sp. a moderate halophilic bacterium isolated from Gruta de las Maravillas (Aracena, Spain).</title>
        <authorList>
            <person name="Jurado V."/>
            <person name="Gutierrez-Patricio S."/>
            <person name="Gonzalez-Pimentel J.L."/>
            <person name="Miller A.Z."/>
            <person name="Laiz L."/>
            <person name="Saiz-Jimenez C."/>
        </authorList>
    </citation>
    <scope>NUCLEOTIDE SEQUENCE [LARGE SCALE GENOMIC DNA]</scope>
    <source>
        <strain evidence="2">DSM 26381</strain>
    </source>
</reference>
<organism evidence="1 2">
    <name type="scientific">Paracoccus siganidrum</name>
    <dbReference type="NCBI Taxonomy" id="1276757"/>
    <lineage>
        <taxon>Bacteria</taxon>
        <taxon>Pseudomonadati</taxon>
        <taxon>Pseudomonadota</taxon>
        <taxon>Alphaproteobacteria</taxon>
        <taxon>Rhodobacterales</taxon>
        <taxon>Paracoccaceae</taxon>
        <taxon>Paracoccus</taxon>
    </lineage>
</organism>
<comment type="caution">
    <text evidence="1">The sequence shown here is derived from an EMBL/GenBank/DDBJ whole genome shotgun (WGS) entry which is preliminary data.</text>
</comment>